<dbReference type="RefSeq" id="WP_116622023.1">
    <property type="nucleotide sequence ID" value="NZ_QURN01000001.1"/>
</dbReference>
<feature type="domain" description="Carbohydrate kinase PfkB" evidence="3">
    <location>
        <begin position="5"/>
        <end position="293"/>
    </location>
</feature>
<dbReference type="GO" id="GO:0016301">
    <property type="term" value="F:kinase activity"/>
    <property type="evidence" value="ECO:0007669"/>
    <property type="project" value="UniProtKB-KW"/>
</dbReference>
<evidence type="ECO:0000256" key="2">
    <source>
        <dbReference type="ARBA" id="ARBA00022777"/>
    </source>
</evidence>
<dbReference type="EMBL" id="QURN01000001">
    <property type="protein sequence ID" value="RFC69402.1"/>
    <property type="molecule type" value="Genomic_DNA"/>
</dbReference>
<evidence type="ECO:0000259" key="3">
    <source>
        <dbReference type="Pfam" id="PF00294"/>
    </source>
</evidence>
<organism evidence="4 5">
    <name type="scientific">Mesorhizobium denitrificans</name>
    <dbReference type="NCBI Taxonomy" id="2294114"/>
    <lineage>
        <taxon>Bacteria</taxon>
        <taxon>Pseudomonadati</taxon>
        <taxon>Pseudomonadota</taxon>
        <taxon>Alphaproteobacteria</taxon>
        <taxon>Hyphomicrobiales</taxon>
        <taxon>Phyllobacteriaceae</taxon>
        <taxon>Mesorhizobium</taxon>
    </lineage>
</organism>
<dbReference type="PROSITE" id="PS00584">
    <property type="entry name" value="PFKB_KINASES_2"/>
    <property type="match status" value="1"/>
</dbReference>
<evidence type="ECO:0000313" key="5">
    <source>
        <dbReference type="Proteomes" id="UP000262379"/>
    </source>
</evidence>
<proteinExistence type="predicted"/>
<dbReference type="InterPro" id="IPR002173">
    <property type="entry name" value="Carboh/pur_kinase_PfkB_CS"/>
</dbReference>
<evidence type="ECO:0000313" key="4">
    <source>
        <dbReference type="EMBL" id="RFC69402.1"/>
    </source>
</evidence>
<sequence>MSSTRLLHIGSAVVDYVYRIAALPQHGTEVTASDYQVLPGGGFNLMVAAIRAGLPVAFAGQHGTGPNGDILRTAMAQEGVDVLTAANPVMDSGVCTVLVTDDAERTFISWPGAESRPINDEDIEAGEGDWLFASGYTLSYPNSAASVAATIERLAKDRPLVFDPTPVVGEIAPDLLARVLRQCRWLSCNVGEAGFIAGEAQDTARALLEQHCPRAEGVVIRAGAEGCLVSLRNGRERHIAGIAVEAVDTNGAGDTHIGAFIASLAAGYDAFQSARYANAAAAIAVTRHGGSTAPTDAETREFMAVHAQPICNAS</sequence>
<name>A0A371XJJ8_9HYPH</name>
<comment type="caution">
    <text evidence="4">The sequence shown here is derived from an EMBL/GenBank/DDBJ whole genome shotgun (WGS) entry which is preliminary data.</text>
</comment>
<keyword evidence="2 4" id="KW-0418">Kinase</keyword>
<keyword evidence="5" id="KW-1185">Reference proteome</keyword>
<dbReference type="InterPro" id="IPR029056">
    <property type="entry name" value="Ribokinase-like"/>
</dbReference>
<dbReference type="Proteomes" id="UP000262379">
    <property type="component" value="Unassembled WGS sequence"/>
</dbReference>
<protein>
    <submittedName>
        <fullName evidence="4">Ribokinase</fullName>
    </submittedName>
</protein>
<dbReference type="SUPFAM" id="SSF53613">
    <property type="entry name" value="Ribokinase-like"/>
    <property type="match status" value="1"/>
</dbReference>
<reference evidence="5" key="1">
    <citation type="submission" date="2018-08" db="EMBL/GenBank/DDBJ databases">
        <authorList>
            <person name="Im W.T."/>
        </authorList>
    </citation>
    <scope>NUCLEOTIDE SEQUENCE [LARGE SCALE GENOMIC DNA]</scope>
    <source>
        <strain evidence="5">LA-28</strain>
    </source>
</reference>
<gene>
    <name evidence="4" type="ORF">DY251_01300</name>
</gene>
<dbReference type="PANTHER" id="PTHR10584:SF166">
    <property type="entry name" value="RIBOKINASE"/>
    <property type="match status" value="1"/>
</dbReference>
<dbReference type="AlphaFoldDB" id="A0A371XJJ8"/>
<keyword evidence="1" id="KW-0808">Transferase</keyword>
<dbReference type="InterPro" id="IPR011611">
    <property type="entry name" value="PfkB_dom"/>
</dbReference>
<dbReference type="PANTHER" id="PTHR10584">
    <property type="entry name" value="SUGAR KINASE"/>
    <property type="match status" value="1"/>
</dbReference>
<dbReference type="Pfam" id="PF00294">
    <property type="entry name" value="PfkB"/>
    <property type="match status" value="1"/>
</dbReference>
<accession>A0A371XJJ8</accession>
<evidence type="ECO:0000256" key="1">
    <source>
        <dbReference type="ARBA" id="ARBA00022679"/>
    </source>
</evidence>
<dbReference type="Gene3D" id="3.40.1190.20">
    <property type="match status" value="1"/>
</dbReference>